<sequence>MDGAERQTEAKVPGPQRMTARPFRRRSASYRPEVLHPLVPLLETKKEHRPRIRTSTPVPLTSCTHQATRRIFGKQANLFVCTEIFFFEQSTEIFLMHDEMKCNIAVQAQHAGPAKRWCHSPSIRLPYHLLMTP</sequence>
<gene>
    <name evidence="2" type="ORF">SETIT_1G144800v2</name>
</gene>
<proteinExistence type="predicted"/>
<accession>A0A368PLB0</accession>
<name>A0A368PLB0_SETIT</name>
<dbReference type="EMBL" id="CM003528">
    <property type="protein sequence ID" value="RCV06208.1"/>
    <property type="molecule type" value="Genomic_DNA"/>
</dbReference>
<evidence type="ECO:0000313" key="2">
    <source>
        <dbReference type="EMBL" id="RCV06208.1"/>
    </source>
</evidence>
<organism evidence="2">
    <name type="scientific">Setaria italica</name>
    <name type="common">Foxtail millet</name>
    <name type="synonym">Panicum italicum</name>
    <dbReference type="NCBI Taxonomy" id="4555"/>
    <lineage>
        <taxon>Eukaryota</taxon>
        <taxon>Viridiplantae</taxon>
        <taxon>Streptophyta</taxon>
        <taxon>Embryophyta</taxon>
        <taxon>Tracheophyta</taxon>
        <taxon>Spermatophyta</taxon>
        <taxon>Magnoliopsida</taxon>
        <taxon>Liliopsida</taxon>
        <taxon>Poales</taxon>
        <taxon>Poaceae</taxon>
        <taxon>PACMAD clade</taxon>
        <taxon>Panicoideae</taxon>
        <taxon>Panicodae</taxon>
        <taxon>Paniceae</taxon>
        <taxon>Cenchrinae</taxon>
        <taxon>Setaria</taxon>
    </lineage>
</organism>
<reference evidence="2" key="1">
    <citation type="journal article" date="2012" name="Nat. Biotechnol.">
        <title>Reference genome sequence of the model plant Setaria.</title>
        <authorList>
            <person name="Bennetzen J.L."/>
            <person name="Schmutz J."/>
            <person name="Wang H."/>
            <person name="Percifield R."/>
            <person name="Hawkins J."/>
            <person name="Pontaroli A.C."/>
            <person name="Estep M."/>
            <person name="Feng L."/>
            <person name="Vaughn J.N."/>
            <person name="Grimwood J."/>
            <person name="Jenkins J."/>
            <person name="Barry K."/>
            <person name="Lindquist E."/>
            <person name="Hellsten U."/>
            <person name="Deshpande S."/>
            <person name="Wang X."/>
            <person name="Wu X."/>
            <person name="Mitros T."/>
            <person name="Triplett J."/>
            <person name="Yang X."/>
            <person name="Ye C.Y."/>
            <person name="Mauro-Herrera M."/>
            <person name="Wang L."/>
            <person name="Li P."/>
            <person name="Sharma M."/>
            <person name="Sharma R."/>
            <person name="Ronald P.C."/>
            <person name="Panaud O."/>
            <person name="Kellogg E.A."/>
            <person name="Brutnell T.P."/>
            <person name="Doust A.N."/>
            <person name="Tuskan G.A."/>
            <person name="Rokhsar D."/>
            <person name="Devos K.M."/>
        </authorList>
    </citation>
    <scope>NUCLEOTIDE SEQUENCE [LARGE SCALE GENOMIC DNA]</scope>
    <source>
        <strain evidence="2">Yugu1</strain>
    </source>
</reference>
<dbReference type="AlphaFoldDB" id="A0A368PLB0"/>
<evidence type="ECO:0000256" key="1">
    <source>
        <dbReference type="SAM" id="MobiDB-lite"/>
    </source>
</evidence>
<reference evidence="2" key="2">
    <citation type="submission" date="2015-07" db="EMBL/GenBank/DDBJ databases">
        <authorList>
            <person name="Noorani M."/>
        </authorList>
    </citation>
    <scope>NUCLEOTIDE SEQUENCE</scope>
    <source>
        <strain evidence="2">Yugu1</strain>
    </source>
</reference>
<protein>
    <submittedName>
        <fullName evidence="2">Uncharacterized protein</fullName>
    </submittedName>
</protein>
<feature type="region of interest" description="Disordered" evidence="1">
    <location>
        <begin position="1"/>
        <end position="28"/>
    </location>
</feature>